<name>A9KCV1_COXBN</name>
<evidence type="ECO:0000256" key="1">
    <source>
        <dbReference type="SAM" id="Phobius"/>
    </source>
</evidence>
<feature type="transmembrane region" description="Helical" evidence="1">
    <location>
        <begin position="314"/>
        <end position="339"/>
    </location>
</feature>
<organism evidence="2 3">
    <name type="scientific">Coxiella burnetii (strain Dugway 5J108-111)</name>
    <dbReference type="NCBI Taxonomy" id="434922"/>
    <lineage>
        <taxon>Bacteria</taxon>
        <taxon>Pseudomonadati</taxon>
        <taxon>Pseudomonadota</taxon>
        <taxon>Gammaproteobacteria</taxon>
        <taxon>Legionellales</taxon>
        <taxon>Coxiellaceae</taxon>
        <taxon>Coxiella</taxon>
    </lineage>
</organism>
<dbReference type="EMBL" id="CP000733">
    <property type="protein sequence ID" value="ABS77980.1"/>
    <property type="molecule type" value="Genomic_DNA"/>
</dbReference>
<dbReference type="KEGG" id="cbd:CBUD_1557"/>
<keyword evidence="1" id="KW-0472">Membrane</keyword>
<dbReference type="AlphaFoldDB" id="A9KCV1"/>
<feature type="transmembrane region" description="Helical" evidence="1">
    <location>
        <begin position="147"/>
        <end position="174"/>
    </location>
</feature>
<keyword evidence="1" id="KW-1133">Transmembrane helix</keyword>
<feature type="transmembrane region" description="Helical" evidence="1">
    <location>
        <begin position="370"/>
        <end position="389"/>
    </location>
</feature>
<proteinExistence type="predicted"/>
<feature type="transmembrane region" description="Helical" evidence="1">
    <location>
        <begin position="180"/>
        <end position="204"/>
    </location>
</feature>
<gene>
    <name evidence="2" type="ordered locus">CBUD_1557</name>
</gene>
<feature type="transmembrane region" description="Helical" evidence="1">
    <location>
        <begin position="345"/>
        <end position="363"/>
    </location>
</feature>
<dbReference type="HOGENOM" id="CLU_707360_0_0_6"/>
<dbReference type="RefSeq" id="WP_011997149.1">
    <property type="nucleotide sequence ID" value="NC_009727.1"/>
</dbReference>
<feature type="transmembrane region" description="Helical" evidence="1">
    <location>
        <begin position="106"/>
        <end position="135"/>
    </location>
</feature>
<keyword evidence="1" id="KW-0812">Transmembrane</keyword>
<sequence length="390" mass="44882">MKEQALMRMLLTCRLTNYKLGILERLQRFKLLSFFILAMVVPTVAFMKQLIESASMGLLQGGGNIAHFVYLIIFQTIVMIWVGSQYDCLRIPDVENYLRTLKISLLHFVTLEFIFISVVTLPFLIFLVVGVALLIVKQFALLGISHFIYILSSLFLISSFLIFSRPGWIILLIVSNFAFVYFNGFIGAIIFSVILILASSLMMAQKYFSLKMNRIGLFPKNDFSKFFPNIYLNIKSLFVWNKIYTYCIIGINSLIFFIFVSYLLSDRAMYLHISFLVTLNAIMFFCALLIYKLSETRLSYGLYFNLFYNKAQFYLFDLSSIFLIVLLHFLIIGFVNLYLGVNLGLMLKSMLIALLSLFLFIALNRKFPFYGPVLSLLTASAMLIISRGLL</sequence>
<accession>A9KCV1</accession>
<feature type="transmembrane region" description="Helical" evidence="1">
    <location>
        <begin position="243"/>
        <end position="264"/>
    </location>
</feature>
<feature type="transmembrane region" description="Helical" evidence="1">
    <location>
        <begin position="68"/>
        <end position="86"/>
    </location>
</feature>
<reference evidence="2 3" key="1">
    <citation type="journal article" date="2009" name="Infect. Immun.">
        <title>Comparative genomics reveal extensive transposon-mediated genomic plasticity and diversity among potential effector proteins within the genus Coxiella.</title>
        <authorList>
            <person name="Beare P.A."/>
            <person name="Unsworth N."/>
            <person name="Andoh M."/>
            <person name="Voth D.E."/>
            <person name="Omsland A."/>
            <person name="Gilk S.D."/>
            <person name="Williams K.P."/>
            <person name="Sobral B.W."/>
            <person name="Kupko J.J.III."/>
            <person name="Porcella S.F."/>
            <person name="Samuel J.E."/>
            <person name="Heinzen R.A."/>
        </authorList>
    </citation>
    <scope>NUCLEOTIDE SEQUENCE [LARGE SCALE GENOMIC DNA]</scope>
    <source>
        <strain evidence="2 3">Dugway 5J108-111</strain>
    </source>
</reference>
<feature type="transmembrane region" description="Helical" evidence="1">
    <location>
        <begin position="270"/>
        <end position="293"/>
    </location>
</feature>
<protein>
    <submittedName>
        <fullName evidence="2">Uncharacterized protein</fullName>
    </submittedName>
</protein>
<evidence type="ECO:0000313" key="3">
    <source>
        <dbReference type="Proteomes" id="UP000008555"/>
    </source>
</evidence>
<feature type="transmembrane region" description="Helical" evidence="1">
    <location>
        <begin position="29"/>
        <end position="47"/>
    </location>
</feature>
<dbReference type="Proteomes" id="UP000008555">
    <property type="component" value="Chromosome"/>
</dbReference>
<evidence type="ECO:0000313" key="2">
    <source>
        <dbReference type="EMBL" id="ABS77980.1"/>
    </source>
</evidence>